<feature type="transmembrane region" description="Helical" evidence="5">
    <location>
        <begin position="265"/>
        <end position="286"/>
    </location>
</feature>
<dbReference type="FunFam" id="3.40.50.1970:FF:000003">
    <property type="entry name" value="Alcohol dehydrogenase, iron-containing"/>
    <property type="match status" value="1"/>
</dbReference>
<keyword evidence="5" id="KW-1133">Transmembrane helix</keyword>
<feature type="domain" description="Fe-containing alcohol dehydrogenase-like C-terminal" evidence="7">
    <location>
        <begin position="188"/>
        <end position="272"/>
    </location>
</feature>
<dbReference type="PANTHER" id="PTHR11496:SF102">
    <property type="entry name" value="ALCOHOL DEHYDROGENASE 4"/>
    <property type="match status" value="1"/>
</dbReference>
<dbReference type="Pfam" id="PF00465">
    <property type="entry name" value="Fe-ADH"/>
    <property type="match status" value="1"/>
</dbReference>
<dbReference type="GO" id="GO:0004022">
    <property type="term" value="F:alcohol dehydrogenase (NAD+) activity"/>
    <property type="evidence" value="ECO:0007669"/>
    <property type="project" value="TreeGrafter"/>
</dbReference>
<dbReference type="eggNOG" id="COG1454">
    <property type="taxonomic scope" value="Bacteria"/>
</dbReference>
<keyword evidence="3" id="KW-0560">Oxidoreductase</keyword>
<protein>
    <submittedName>
        <fullName evidence="8">Alcohol dehydrogenase, iron-dependent</fullName>
    </submittedName>
</protein>
<feature type="domain" description="Alcohol dehydrogenase iron-type/glycerol dehydrogenase GldA" evidence="6">
    <location>
        <begin position="9"/>
        <end position="177"/>
    </location>
</feature>
<evidence type="ECO:0000256" key="5">
    <source>
        <dbReference type="SAM" id="Phobius"/>
    </source>
</evidence>
<evidence type="ECO:0000313" key="8">
    <source>
        <dbReference type="EMBL" id="EIJ70733.1"/>
    </source>
</evidence>
<dbReference type="GO" id="GO:0046872">
    <property type="term" value="F:metal ion binding"/>
    <property type="evidence" value="ECO:0007669"/>
    <property type="project" value="InterPro"/>
</dbReference>
<evidence type="ECO:0000256" key="2">
    <source>
        <dbReference type="ARBA" id="ARBA00007358"/>
    </source>
</evidence>
<dbReference type="Gene3D" id="3.40.50.1970">
    <property type="match status" value="1"/>
</dbReference>
<keyword evidence="5" id="KW-0812">Transmembrane</keyword>
<dbReference type="PANTHER" id="PTHR11496">
    <property type="entry name" value="ALCOHOL DEHYDROGENASE"/>
    <property type="match status" value="1"/>
</dbReference>
<dbReference type="AlphaFoldDB" id="I3DG90"/>
<dbReference type="InterPro" id="IPR001670">
    <property type="entry name" value="ADH_Fe/GldA"/>
</dbReference>
<evidence type="ECO:0000259" key="6">
    <source>
        <dbReference type="Pfam" id="PF00465"/>
    </source>
</evidence>
<evidence type="ECO:0000256" key="1">
    <source>
        <dbReference type="ARBA" id="ARBA00001962"/>
    </source>
</evidence>
<dbReference type="CDD" id="cd08551">
    <property type="entry name" value="Fe-ADH"/>
    <property type="match status" value="1"/>
</dbReference>
<reference evidence="8 9" key="1">
    <citation type="submission" date="2012-03" db="EMBL/GenBank/DDBJ databases">
        <authorList>
            <person name="Harkins D.M."/>
            <person name="Madupu R."/>
            <person name="Durkin A.S."/>
            <person name="Torralba M."/>
            <person name="Methe B."/>
            <person name="Sutton G.G."/>
            <person name="Nelson K.E."/>
        </authorList>
    </citation>
    <scope>NUCLEOTIDE SEQUENCE [LARGE SCALE GENOMIC DNA]</scope>
    <source>
        <strain evidence="8 9">CCUG 2042</strain>
    </source>
</reference>
<dbReference type="EMBL" id="AJSX01000016">
    <property type="protein sequence ID" value="EIJ70733.1"/>
    <property type="molecule type" value="Genomic_DNA"/>
</dbReference>
<comment type="caution">
    <text evidence="8">The sequence shown here is derived from an EMBL/GenBank/DDBJ whole genome shotgun (WGS) entry which is preliminary data.</text>
</comment>
<accession>I3DG90</accession>
<keyword evidence="9" id="KW-1185">Reference proteome</keyword>
<dbReference type="SUPFAM" id="SSF56796">
    <property type="entry name" value="Dehydroquinate synthase-like"/>
    <property type="match status" value="1"/>
</dbReference>
<evidence type="ECO:0000313" key="9">
    <source>
        <dbReference type="Proteomes" id="UP000006457"/>
    </source>
</evidence>
<name>I3DG90_9PAST</name>
<sequence length="288" mass="31172">MTYSLFHTNKVIAGVDSILQIADVVKSFDVTNVVIITDQGVFNAGLINEPKALLEKAGINVYIINDTPPEPPVDKVNDIYKTATQFNAQMIIGIGGGSAMDTAKLVAILLNNNVLLRDVVDGKSKFKNRGIPTLMIPTTSGTGSEATQNSIVLVPERELKVGIVDEKMLPNCVILDPKMTIGLPKHITANTGIDALCHAVECYISKKCSPFTEMFALKAIELIAKSIRIAYNDGQNLQARENMLLGSYLGGASIATSSTVAVHALSYPLGVNIIFLMVYLMQFYYLMS</sequence>
<dbReference type="InterPro" id="IPR018211">
    <property type="entry name" value="ADH_Fe_CS"/>
</dbReference>
<keyword evidence="4" id="KW-0520">NAD</keyword>
<evidence type="ECO:0000256" key="3">
    <source>
        <dbReference type="ARBA" id="ARBA00023002"/>
    </source>
</evidence>
<dbReference type="InterPro" id="IPR056798">
    <property type="entry name" value="ADH_Fe_C"/>
</dbReference>
<evidence type="ECO:0000256" key="4">
    <source>
        <dbReference type="ARBA" id="ARBA00023027"/>
    </source>
</evidence>
<dbReference type="Proteomes" id="UP000006457">
    <property type="component" value="Unassembled WGS sequence"/>
</dbReference>
<dbReference type="InterPro" id="IPR039697">
    <property type="entry name" value="Alcohol_dehydrogenase_Fe"/>
</dbReference>
<proteinExistence type="inferred from homology"/>
<organism evidence="8 9">
    <name type="scientific">Pasteurella bettyae CCUG 2042</name>
    <dbReference type="NCBI Taxonomy" id="1095749"/>
    <lineage>
        <taxon>Bacteria</taxon>
        <taxon>Pseudomonadati</taxon>
        <taxon>Pseudomonadota</taxon>
        <taxon>Gammaproteobacteria</taxon>
        <taxon>Pasteurellales</taxon>
        <taxon>Pasteurellaceae</taxon>
        <taxon>Pasteurella</taxon>
    </lineage>
</organism>
<dbReference type="Pfam" id="PF25137">
    <property type="entry name" value="ADH_Fe_C"/>
    <property type="match status" value="1"/>
</dbReference>
<dbReference type="PATRIC" id="fig|1095749.3.peg.637"/>
<keyword evidence="5" id="KW-0472">Membrane</keyword>
<comment type="cofactor">
    <cofactor evidence="1">
        <name>Fe cation</name>
        <dbReference type="ChEBI" id="CHEBI:24875"/>
    </cofactor>
</comment>
<dbReference type="Gene3D" id="1.20.1090.10">
    <property type="entry name" value="Dehydroquinate synthase-like - alpha domain"/>
    <property type="match status" value="1"/>
</dbReference>
<evidence type="ECO:0000259" key="7">
    <source>
        <dbReference type="Pfam" id="PF25137"/>
    </source>
</evidence>
<dbReference type="PROSITE" id="PS00913">
    <property type="entry name" value="ADH_IRON_1"/>
    <property type="match status" value="1"/>
</dbReference>
<gene>
    <name evidence="8" type="ORF">HMPREF1052_1995</name>
</gene>
<comment type="similarity">
    <text evidence="2">Belongs to the iron-containing alcohol dehydrogenase family.</text>
</comment>